<keyword evidence="4 8" id="KW-0812">Transmembrane</keyword>
<feature type="transmembrane region" description="Helical" evidence="8">
    <location>
        <begin position="217"/>
        <end position="240"/>
    </location>
</feature>
<comment type="subcellular location">
    <subcellularLocation>
        <location evidence="1">Cell membrane</location>
        <topology evidence="1">Multi-pass membrane protein</topology>
    </subcellularLocation>
</comment>
<evidence type="ECO:0000256" key="6">
    <source>
        <dbReference type="ARBA" id="ARBA00023136"/>
    </source>
</evidence>
<keyword evidence="10" id="KW-1185">Reference proteome</keyword>
<reference evidence="9 10" key="1">
    <citation type="submission" date="2021-01" db="EMBL/GenBank/DDBJ databases">
        <title>Whole genome shotgun sequence of Actinoplanes deccanensis NBRC 13994.</title>
        <authorList>
            <person name="Komaki H."/>
            <person name="Tamura T."/>
        </authorList>
    </citation>
    <scope>NUCLEOTIDE SEQUENCE [LARGE SCALE GENOMIC DNA]</scope>
    <source>
        <strain evidence="9 10">NBRC 13994</strain>
    </source>
</reference>
<feature type="transmembrane region" description="Helical" evidence="8">
    <location>
        <begin position="370"/>
        <end position="391"/>
    </location>
</feature>
<evidence type="ECO:0000256" key="7">
    <source>
        <dbReference type="SAM" id="MobiDB-lite"/>
    </source>
</evidence>
<feature type="compositionally biased region" description="Basic and acidic residues" evidence="7">
    <location>
        <begin position="396"/>
        <end position="406"/>
    </location>
</feature>
<dbReference type="Gene3D" id="1.20.1250.20">
    <property type="entry name" value="MFS general substrate transporter like domains"/>
    <property type="match status" value="1"/>
</dbReference>
<dbReference type="PANTHER" id="PTHR23513">
    <property type="entry name" value="INTEGRAL MEMBRANE EFFLUX PROTEIN-RELATED"/>
    <property type="match status" value="1"/>
</dbReference>
<feature type="transmembrane region" description="Helical" evidence="8">
    <location>
        <begin position="246"/>
        <end position="267"/>
    </location>
</feature>
<evidence type="ECO:0000313" key="10">
    <source>
        <dbReference type="Proteomes" id="UP000609879"/>
    </source>
</evidence>
<feature type="transmembrane region" description="Helical" evidence="8">
    <location>
        <begin position="75"/>
        <end position="96"/>
    </location>
</feature>
<keyword evidence="5 8" id="KW-1133">Transmembrane helix</keyword>
<feature type="region of interest" description="Disordered" evidence="7">
    <location>
        <begin position="392"/>
        <end position="420"/>
    </location>
</feature>
<protein>
    <submittedName>
        <fullName evidence="9">MFS transporter</fullName>
    </submittedName>
</protein>
<evidence type="ECO:0000256" key="8">
    <source>
        <dbReference type="SAM" id="Phobius"/>
    </source>
</evidence>
<feature type="transmembrane region" description="Helical" evidence="8">
    <location>
        <begin position="337"/>
        <end position="364"/>
    </location>
</feature>
<proteinExistence type="predicted"/>
<feature type="transmembrane region" description="Helical" evidence="8">
    <location>
        <begin position="304"/>
        <end position="325"/>
    </location>
</feature>
<dbReference type="CDD" id="cd06173">
    <property type="entry name" value="MFS_MefA_like"/>
    <property type="match status" value="1"/>
</dbReference>
<comment type="caution">
    <text evidence="9">The sequence shown here is derived from an EMBL/GenBank/DDBJ whole genome shotgun (WGS) entry which is preliminary data.</text>
</comment>
<keyword evidence="2" id="KW-0813">Transport</keyword>
<dbReference type="Pfam" id="PF05977">
    <property type="entry name" value="MFS_3"/>
    <property type="match status" value="1"/>
</dbReference>
<sequence>MSGSLWRNREFNLLWGSQTLSDLGDGVAALAFALLVLAQTGDPVSAGLVGTFASVARLVFRLPAGVVADSVDRRLLMVACDSVRLLCFAALAVAVFTDHAALPFIIVAATIDAACGAIFGTTEDASLRSIVPSAQLPDAVARNEARSYGASLAGPPLGGILFTLGHAIPFVANAVSYVVSLVAILAIRKPLQAERPPGRQKASEGIRFVLSHPFLRMLMLIAAPLNFAINGVIFAVIVALQRGGTAPPVIGLAETLIAAGGLLGALVAPMIQRRFSLPVLVRAICWLAAALLASAALLTDGIAAAVPVGLTIFLGPACNAALFGYQAAITPDHLQGRVISVIMVAATSLAALAPLAAGSLVAAFGAPPAILFFAAVVAVPALAASFSTGLSTTAERTPRPRCRSDDSGGPPFDDEPARTVTDDAGAAWTRCWTRPAAYEIWIPRVWPRGRRWCRRGSTPWWSARPVRPTRSASPIRSG</sequence>
<dbReference type="SUPFAM" id="SSF103473">
    <property type="entry name" value="MFS general substrate transporter"/>
    <property type="match status" value="1"/>
</dbReference>
<evidence type="ECO:0000313" key="9">
    <source>
        <dbReference type="EMBL" id="GID81061.1"/>
    </source>
</evidence>
<organism evidence="9 10">
    <name type="scientific">Paractinoplanes deccanensis</name>
    <dbReference type="NCBI Taxonomy" id="113561"/>
    <lineage>
        <taxon>Bacteria</taxon>
        <taxon>Bacillati</taxon>
        <taxon>Actinomycetota</taxon>
        <taxon>Actinomycetes</taxon>
        <taxon>Micromonosporales</taxon>
        <taxon>Micromonosporaceae</taxon>
        <taxon>Paractinoplanes</taxon>
    </lineage>
</organism>
<evidence type="ECO:0000256" key="4">
    <source>
        <dbReference type="ARBA" id="ARBA00022692"/>
    </source>
</evidence>
<keyword evidence="3" id="KW-1003">Cell membrane</keyword>
<evidence type="ECO:0000256" key="5">
    <source>
        <dbReference type="ARBA" id="ARBA00022989"/>
    </source>
</evidence>
<dbReference type="RefSeq" id="WP_203778279.1">
    <property type="nucleotide sequence ID" value="NZ_BAAABO010000020.1"/>
</dbReference>
<evidence type="ECO:0000256" key="3">
    <source>
        <dbReference type="ARBA" id="ARBA00022475"/>
    </source>
</evidence>
<evidence type="ECO:0000256" key="2">
    <source>
        <dbReference type="ARBA" id="ARBA00022448"/>
    </source>
</evidence>
<evidence type="ECO:0000256" key="1">
    <source>
        <dbReference type="ARBA" id="ARBA00004651"/>
    </source>
</evidence>
<dbReference type="PANTHER" id="PTHR23513:SF11">
    <property type="entry name" value="STAPHYLOFERRIN A TRANSPORTER"/>
    <property type="match status" value="1"/>
</dbReference>
<dbReference type="Proteomes" id="UP000609879">
    <property type="component" value="Unassembled WGS sequence"/>
</dbReference>
<keyword evidence="6 8" id="KW-0472">Membrane</keyword>
<dbReference type="InterPro" id="IPR036259">
    <property type="entry name" value="MFS_trans_sf"/>
</dbReference>
<feature type="transmembrane region" description="Helical" evidence="8">
    <location>
        <begin position="167"/>
        <end position="187"/>
    </location>
</feature>
<feature type="transmembrane region" description="Helical" evidence="8">
    <location>
        <begin position="279"/>
        <end position="298"/>
    </location>
</feature>
<accession>A0ABQ3YM31</accession>
<name>A0ABQ3YM31_9ACTN</name>
<gene>
    <name evidence="9" type="ORF">Ade02nite_97020</name>
</gene>
<dbReference type="InterPro" id="IPR010290">
    <property type="entry name" value="TM_effector"/>
</dbReference>
<dbReference type="EMBL" id="BOMI01000231">
    <property type="protein sequence ID" value="GID81061.1"/>
    <property type="molecule type" value="Genomic_DNA"/>
</dbReference>